<evidence type="ECO:0000256" key="5">
    <source>
        <dbReference type="ARBA" id="ARBA00023211"/>
    </source>
</evidence>
<dbReference type="InterPro" id="IPR052433">
    <property type="entry name" value="X-Pro_dipept-like"/>
</dbReference>
<dbReference type="Pfam" id="PF05195">
    <property type="entry name" value="AMP_N"/>
    <property type="match status" value="1"/>
</dbReference>
<dbReference type="CDD" id="cd01087">
    <property type="entry name" value="Prolidase"/>
    <property type="match status" value="1"/>
</dbReference>
<keyword evidence="9" id="KW-1185">Reference proteome</keyword>
<keyword evidence="5" id="KW-0464">Manganese</keyword>
<sequence>MFPASQHVIKAFNKLIDLLPDVERNKTHVALLAGSVTPFRNDTDREMPFRQESNFYYLSGCAVPGSYLLLTYQHGTSLSGTPSVQLFIPEIVSDTLMWSVPPPTPEEAIGLFDVTHVSHSSSLPKAIIEQLKAFSDAVFHVLPKGSPLFPTLAEQYIGLATSRNAPITDKYLLRAVHQARLTKDDAEIALIQKANDISSRAHEVVMRVLGQAVKGALKKSKDAGTRPTLPGDWLIEKEAEAEAIFVASCRREDSVHQAYLPIVAASNRASTLHYCCNDKAFAWGPVGKHDHKNNQQLAQDGERELAPQVLLIDAGCEWNCYASDITRTMPVGNGGKFTPEARAIYELVLKMQKLSFEALKPDLHWDAIQLLCHRTLVKGFQELGIFKTPASPGSGSWNSEEAILASGSSTAFFPHGVGHSLGLDVHDVPSASDPEKNTTIQGLELGHKSFYRALRLRLPLEVGMVVTVEPGIYFHPHLLSAIRDSKHIDHEVLKRYENVGGVRIEDVVLITPDGYRNLTTVRSDVEWLEGVCSGAL</sequence>
<dbReference type="Proteomes" id="UP000308730">
    <property type="component" value="Unassembled WGS sequence"/>
</dbReference>
<dbReference type="SUPFAM" id="SSF53092">
    <property type="entry name" value="Creatinase/prolidase N-terminal domain"/>
    <property type="match status" value="1"/>
</dbReference>
<dbReference type="GO" id="GO:0030145">
    <property type="term" value="F:manganese ion binding"/>
    <property type="evidence" value="ECO:0007669"/>
    <property type="project" value="InterPro"/>
</dbReference>
<proteinExistence type="inferred from homology"/>
<dbReference type="Pfam" id="PF00557">
    <property type="entry name" value="Peptidase_M24"/>
    <property type="match status" value="1"/>
</dbReference>
<keyword evidence="4" id="KW-0378">Hydrolase</keyword>
<keyword evidence="3 6" id="KW-0479">Metal-binding</keyword>
<accession>A0A4S4N1C5</accession>
<dbReference type="EMBL" id="SGPM01000017">
    <property type="protein sequence ID" value="THH32706.1"/>
    <property type="molecule type" value="Genomic_DNA"/>
</dbReference>
<feature type="domain" description="Aminopeptidase P N-terminal" evidence="7">
    <location>
        <begin position="2"/>
        <end position="149"/>
    </location>
</feature>
<protein>
    <recommendedName>
        <fullName evidence="7">Aminopeptidase P N-terminal domain-containing protein</fullName>
    </recommendedName>
</protein>
<dbReference type="InterPro" id="IPR029149">
    <property type="entry name" value="Creatin/AminoP/Spt16_N"/>
</dbReference>
<dbReference type="Gene3D" id="3.90.230.10">
    <property type="entry name" value="Creatinase/methionine aminopeptidase superfamily"/>
    <property type="match status" value="1"/>
</dbReference>
<dbReference type="InterPro" id="IPR036005">
    <property type="entry name" value="Creatinase/aminopeptidase-like"/>
</dbReference>
<comment type="cofactor">
    <cofactor evidence="1">
        <name>Mn(2+)</name>
        <dbReference type="ChEBI" id="CHEBI:29035"/>
    </cofactor>
</comment>
<evidence type="ECO:0000313" key="9">
    <source>
        <dbReference type="Proteomes" id="UP000308730"/>
    </source>
</evidence>
<dbReference type="PANTHER" id="PTHR43226">
    <property type="entry name" value="XAA-PRO AMINOPEPTIDASE 3"/>
    <property type="match status" value="1"/>
</dbReference>
<dbReference type="Gene3D" id="3.40.350.10">
    <property type="entry name" value="Creatinase/prolidase N-terminal domain"/>
    <property type="match status" value="1"/>
</dbReference>
<dbReference type="GO" id="GO:0070006">
    <property type="term" value="F:metalloaminopeptidase activity"/>
    <property type="evidence" value="ECO:0007669"/>
    <property type="project" value="InterPro"/>
</dbReference>
<evidence type="ECO:0000256" key="4">
    <source>
        <dbReference type="ARBA" id="ARBA00022801"/>
    </source>
</evidence>
<comment type="similarity">
    <text evidence="2 6">Belongs to the peptidase M24B family.</text>
</comment>
<dbReference type="PROSITE" id="PS00491">
    <property type="entry name" value="PROLINE_PEPTIDASE"/>
    <property type="match status" value="1"/>
</dbReference>
<reference evidence="8 9" key="1">
    <citation type="submission" date="2019-02" db="EMBL/GenBank/DDBJ databases">
        <title>Genome sequencing of the rare red list fungi Antrodiella citrinella (Flaviporus citrinellus).</title>
        <authorList>
            <person name="Buettner E."/>
            <person name="Kellner H."/>
        </authorList>
    </citation>
    <scope>NUCLEOTIDE SEQUENCE [LARGE SCALE GENOMIC DNA]</scope>
    <source>
        <strain evidence="8 9">DSM 108506</strain>
    </source>
</reference>
<evidence type="ECO:0000256" key="6">
    <source>
        <dbReference type="RuleBase" id="RU000590"/>
    </source>
</evidence>
<dbReference type="SMART" id="SM01011">
    <property type="entry name" value="AMP_N"/>
    <property type="match status" value="1"/>
</dbReference>
<evidence type="ECO:0000256" key="3">
    <source>
        <dbReference type="ARBA" id="ARBA00022723"/>
    </source>
</evidence>
<dbReference type="SUPFAM" id="SSF55920">
    <property type="entry name" value="Creatinase/aminopeptidase"/>
    <property type="match status" value="1"/>
</dbReference>
<name>A0A4S4N1C5_9APHY</name>
<evidence type="ECO:0000313" key="8">
    <source>
        <dbReference type="EMBL" id="THH32706.1"/>
    </source>
</evidence>
<organism evidence="8 9">
    <name type="scientific">Antrodiella citrinella</name>
    <dbReference type="NCBI Taxonomy" id="2447956"/>
    <lineage>
        <taxon>Eukaryota</taxon>
        <taxon>Fungi</taxon>
        <taxon>Dikarya</taxon>
        <taxon>Basidiomycota</taxon>
        <taxon>Agaricomycotina</taxon>
        <taxon>Agaricomycetes</taxon>
        <taxon>Polyporales</taxon>
        <taxon>Steccherinaceae</taxon>
        <taxon>Antrodiella</taxon>
    </lineage>
</organism>
<evidence type="ECO:0000256" key="1">
    <source>
        <dbReference type="ARBA" id="ARBA00001936"/>
    </source>
</evidence>
<dbReference type="PANTHER" id="PTHR43226:SF1">
    <property type="entry name" value="XAA-PRO DIPEPTIDASE"/>
    <property type="match status" value="1"/>
</dbReference>
<dbReference type="GO" id="GO:0006508">
    <property type="term" value="P:proteolysis"/>
    <property type="evidence" value="ECO:0007669"/>
    <property type="project" value="TreeGrafter"/>
</dbReference>
<dbReference type="InterPro" id="IPR001131">
    <property type="entry name" value="Peptidase_M24B_aminopep-P_CS"/>
</dbReference>
<dbReference type="InterPro" id="IPR000994">
    <property type="entry name" value="Pept_M24"/>
</dbReference>
<evidence type="ECO:0000259" key="7">
    <source>
        <dbReference type="SMART" id="SM01011"/>
    </source>
</evidence>
<dbReference type="AlphaFoldDB" id="A0A4S4N1C5"/>
<gene>
    <name evidence="8" type="ORF">EUX98_g1499</name>
</gene>
<dbReference type="InterPro" id="IPR007865">
    <property type="entry name" value="Aminopep_P_N"/>
</dbReference>
<comment type="caution">
    <text evidence="8">The sequence shown here is derived from an EMBL/GenBank/DDBJ whole genome shotgun (WGS) entry which is preliminary data.</text>
</comment>
<dbReference type="OrthoDB" id="10261878at2759"/>
<evidence type="ECO:0000256" key="2">
    <source>
        <dbReference type="ARBA" id="ARBA00008766"/>
    </source>
</evidence>